<feature type="domain" description="Integrase core" evidence="1">
    <location>
        <begin position="90"/>
        <end position="261"/>
    </location>
</feature>
<organism evidence="2 3">
    <name type="scientific">Armillaria gallica</name>
    <name type="common">Bulbous honey fungus</name>
    <name type="synonym">Armillaria bulbosa</name>
    <dbReference type="NCBI Taxonomy" id="47427"/>
    <lineage>
        <taxon>Eukaryota</taxon>
        <taxon>Fungi</taxon>
        <taxon>Dikarya</taxon>
        <taxon>Basidiomycota</taxon>
        <taxon>Agaricomycotina</taxon>
        <taxon>Agaricomycetes</taxon>
        <taxon>Agaricomycetidae</taxon>
        <taxon>Agaricales</taxon>
        <taxon>Marasmiineae</taxon>
        <taxon>Physalacriaceae</taxon>
        <taxon>Armillaria</taxon>
    </lineage>
</organism>
<dbReference type="EMBL" id="KZ293704">
    <property type="protein sequence ID" value="PBK83674.1"/>
    <property type="molecule type" value="Genomic_DNA"/>
</dbReference>
<dbReference type="InParanoid" id="A0A2H3CQK1"/>
<dbReference type="PANTHER" id="PTHR46177:SF1">
    <property type="entry name" value="INTEGRASE CATALYTIC DOMAIN-CONTAINING PROTEIN"/>
    <property type="match status" value="1"/>
</dbReference>
<dbReference type="AlphaFoldDB" id="A0A2H3CQK1"/>
<reference evidence="3" key="1">
    <citation type="journal article" date="2017" name="Nat. Ecol. Evol.">
        <title>Genome expansion and lineage-specific genetic innovations in the forest pathogenic fungi Armillaria.</title>
        <authorList>
            <person name="Sipos G."/>
            <person name="Prasanna A.N."/>
            <person name="Walter M.C."/>
            <person name="O'Connor E."/>
            <person name="Balint B."/>
            <person name="Krizsan K."/>
            <person name="Kiss B."/>
            <person name="Hess J."/>
            <person name="Varga T."/>
            <person name="Slot J."/>
            <person name="Riley R."/>
            <person name="Boka B."/>
            <person name="Rigling D."/>
            <person name="Barry K."/>
            <person name="Lee J."/>
            <person name="Mihaltcheva S."/>
            <person name="LaButti K."/>
            <person name="Lipzen A."/>
            <person name="Waldron R."/>
            <person name="Moloney N.M."/>
            <person name="Sperisen C."/>
            <person name="Kredics L."/>
            <person name="Vagvoelgyi C."/>
            <person name="Patrignani A."/>
            <person name="Fitzpatrick D."/>
            <person name="Nagy I."/>
            <person name="Doyle S."/>
            <person name="Anderson J.B."/>
            <person name="Grigoriev I.V."/>
            <person name="Gueldener U."/>
            <person name="Muensterkoetter M."/>
            <person name="Nagy L.G."/>
        </authorList>
    </citation>
    <scope>NUCLEOTIDE SEQUENCE [LARGE SCALE GENOMIC DNA]</scope>
    <source>
        <strain evidence="3">Ar21-2</strain>
    </source>
</reference>
<name>A0A2H3CQK1_ARMGA</name>
<sequence length="316" mass="37025">YFASLSSFKRIRKRMGFLSTRQQGHMVETITEPIEELRERFPKAGYFELKKHLRIDHNLRVSRETIKEWSHATEPELVARRLRKDMVRKVFYCAGINDLWCIDQHDKWKYRFGLCLHACVDPFSGVLKWMKIWWNNSNPVLIGKYYLDVVEANGYGPLLTQSDVGNENGNVARAQTFLRQWADPELCNTVQHRWMAEKMNIPSEIVWSVFCTTFSFGYEGLLQHGVDQGCLVFCYIFIPWLQHELDEYVVKNNTTKKRHNQKIACTNGVPLLVEQAPERFDAQDYKVTFSPESIQTARQLYAPIDHPVLELVPESF</sequence>
<dbReference type="STRING" id="47427.A0A2H3CQK1"/>
<gene>
    <name evidence="2" type="ORF">ARMGADRAFT_944733</name>
</gene>
<dbReference type="InterPro" id="IPR058913">
    <property type="entry name" value="Integrase_dom_put"/>
</dbReference>
<dbReference type="Proteomes" id="UP000217790">
    <property type="component" value="Unassembled WGS sequence"/>
</dbReference>
<proteinExistence type="predicted"/>
<dbReference type="OMA" id="KEWSHAT"/>
<keyword evidence="3" id="KW-1185">Reference proteome</keyword>
<feature type="non-terminal residue" evidence="2">
    <location>
        <position position="1"/>
    </location>
</feature>
<dbReference type="PANTHER" id="PTHR46177">
    <property type="entry name" value="INTEGRASE CATALYTIC DOMAIN-CONTAINING PROTEIN"/>
    <property type="match status" value="1"/>
</dbReference>
<accession>A0A2H3CQK1</accession>
<protein>
    <recommendedName>
        <fullName evidence="1">Integrase core domain-containing protein</fullName>
    </recommendedName>
</protein>
<evidence type="ECO:0000313" key="2">
    <source>
        <dbReference type="EMBL" id="PBK83674.1"/>
    </source>
</evidence>
<evidence type="ECO:0000259" key="1">
    <source>
        <dbReference type="Pfam" id="PF24764"/>
    </source>
</evidence>
<dbReference type="OrthoDB" id="5946233at2759"/>
<dbReference type="Pfam" id="PF24764">
    <property type="entry name" value="rva_4"/>
    <property type="match status" value="1"/>
</dbReference>
<evidence type="ECO:0000313" key="3">
    <source>
        <dbReference type="Proteomes" id="UP000217790"/>
    </source>
</evidence>